<dbReference type="AlphaFoldDB" id="A0A517SCB6"/>
<gene>
    <name evidence="3" type="ORF">Pan44_17940</name>
</gene>
<dbReference type="Proteomes" id="UP000315700">
    <property type="component" value="Chromosome"/>
</dbReference>
<keyword evidence="2" id="KW-0812">Transmembrane</keyword>
<accession>A0A517SCB6</accession>
<name>A0A517SCB6_9PLAN</name>
<keyword evidence="2" id="KW-0472">Membrane</keyword>
<feature type="region of interest" description="Disordered" evidence="1">
    <location>
        <begin position="38"/>
        <end position="62"/>
    </location>
</feature>
<organism evidence="3 4">
    <name type="scientific">Caulifigura coniformis</name>
    <dbReference type="NCBI Taxonomy" id="2527983"/>
    <lineage>
        <taxon>Bacteria</taxon>
        <taxon>Pseudomonadati</taxon>
        <taxon>Planctomycetota</taxon>
        <taxon>Planctomycetia</taxon>
        <taxon>Planctomycetales</taxon>
        <taxon>Planctomycetaceae</taxon>
        <taxon>Caulifigura</taxon>
    </lineage>
</organism>
<protein>
    <submittedName>
        <fullName evidence="3">Uncharacterized protein</fullName>
    </submittedName>
</protein>
<evidence type="ECO:0000313" key="4">
    <source>
        <dbReference type="Proteomes" id="UP000315700"/>
    </source>
</evidence>
<reference evidence="3 4" key="1">
    <citation type="submission" date="2019-02" db="EMBL/GenBank/DDBJ databases">
        <title>Deep-cultivation of Planctomycetes and their phenomic and genomic characterization uncovers novel biology.</title>
        <authorList>
            <person name="Wiegand S."/>
            <person name="Jogler M."/>
            <person name="Boedeker C."/>
            <person name="Pinto D."/>
            <person name="Vollmers J."/>
            <person name="Rivas-Marin E."/>
            <person name="Kohn T."/>
            <person name="Peeters S.H."/>
            <person name="Heuer A."/>
            <person name="Rast P."/>
            <person name="Oberbeckmann S."/>
            <person name="Bunk B."/>
            <person name="Jeske O."/>
            <person name="Meyerdierks A."/>
            <person name="Storesund J.E."/>
            <person name="Kallscheuer N."/>
            <person name="Luecker S."/>
            <person name="Lage O.M."/>
            <person name="Pohl T."/>
            <person name="Merkel B.J."/>
            <person name="Hornburger P."/>
            <person name="Mueller R.-W."/>
            <person name="Bruemmer F."/>
            <person name="Labrenz M."/>
            <person name="Spormann A.M."/>
            <person name="Op den Camp H."/>
            <person name="Overmann J."/>
            <person name="Amann R."/>
            <person name="Jetten M.S.M."/>
            <person name="Mascher T."/>
            <person name="Medema M.H."/>
            <person name="Devos D.P."/>
            <person name="Kaster A.-K."/>
            <person name="Ovreas L."/>
            <person name="Rohde M."/>
            <person name="Galperin M.Y."/>
            <person name="Jogler C."/>
        </authorList>
    </citation>
    <scope>NUCLEOTIDE SEQUENCE [LARGE SCALE GENOMIC DNA]</scope>
    <source>
        <strain evidence="3 4">Pan44</strain>
    </source>
</reference>
<dbReference type="KEGG" id="ccos:Pan44_17940"/>
<dbReference type="EMBL" id="CP036271">
    <property type="protein sequence ID" value="QDT53771.1"/>
    <property type="molecule type" value="Genomic_DNA"/>
</dbReference>
<dbReference type="RefSeq" id="WP_145029247.1">
    <property type="nucleotide sequence ID" value="NZ_CP036271.1"/>
</dbReference>
<evidence type="ECO:0000256" key="1">
    <source>
        <dbReference type="SAM" id="MobiDB-lite"/>
    </source>
</evidence>
<proteinExistence type="predicted"/>
<keyword evidence="2" id="KW-1133">Transmembrane helix</keyword>
<evidence type="ECO:0000256" key="2">
    <source>
        <dbReference type="SAM" id="Phobius"/>
    </source>
</evidence>
<sequence length="62" mass="6442">MATPVGTILCAGMLSLATGILLTAALITACFDPPIDRPQAGIRKSSGDRLSRNDQRQITTAA</sequence>
<feature type="compositionally biased region" description="Basic and acidic residues" evidence="1">
    <location>
        <begin position="45"/>
        <end position="55"/>
    </location>
</feature>
<keyword evidence="4" id="KW-1185">Reference proteome</keyword>
<dbReference type="InParanoid" id="A0A517SCB6"/>
<evidence type="ECO:0000313" key="3">
    <source>
        <dbReference type="EMBL" id="QDT53771.1"/>
    </source>
</evidence>
<feature type="transmembrane region" description="Helical" evidence="2">
    <location>
        <begin position="6"/>
        <end position="31"/>
    </location>
</feature>